<evidence type="ECO:0000256" key="2">
    <source>
        <dbReference type="ARBA" id="ARBA00022540"/>
    </source>
</evidence>
<dbReference type="SUPFAM" id="SSF55200">
    <property type="entry name" value="Translation initiation factor IF3, C-terminal domain"/>
    <property type="match status" value="1"/>
</dbReference>
<dbReference type="GO" id="GO:0005829">
    <property type="term" value="C:cytosol"/>
    <property type="evidence" value="ECO:0007669"/>
    <property type="project" value="TreeGrafter"/>
</dbReference>
<dbReference type="GO" id="GO:0032790">
    <property type="term" value="P:ribosome disassembly"/>
    <property type="evidence" value="ECO:0007669"/>
    <property type="project" value="TreeGrafter"/>
</dbReference>
<dbReference type="GO" id="GO:0016020">
    <property type="term" value="C:membrane"/>
    <property type="evidence" value="ECO:0007669"/>
    <property type="project" value="TreeGrafter"/>
</dbReference>
<dbReference type="InterPro" id="IPR019815">
    <property type="entry name" value="Translation_initiation_fac_3_C"/>
</dbReference>
<dbReference type="InterPro" id="IPR019814">
    <property type="entry name" value="Translation_initiation_fac_3_N"/>
</dbReference>
<dbReference type="Pfam" id="PF00707">
    <property type="entry name" value="IF3_C"/>
    <property type="match status" value="1"/>
</dbReference>
<dbReference type="NCBIfam" id="TIGR00168">
    <property type="entry name" value="infC"/>
    <property type="match status" value="1"/>
</dbReference>
<dbReference type="HAMAP" id="MF_00080">
    <property type="entry name" value="IF_3"/>
    <property type="match status" value="1"/>
</dbReference>
<organism evidence="8">
    <name type="scientific">Kosmotoga arenicorallina</name>
    <dbReference type="NCBI Taxonomy" id="688066"/>
    <lineage>
        <taxon>Bacteria</taxon>
        <taxon>Thermotogati</taxon>
        <taxon>Thermotogota</taxon>
        <taxon>Thermotogae</taxon>
        <taxon>Kosmotogales</taxon>
        <taxon>Kosmotogaceae</taxon>
        <taxon>Kosmotoga</taxon>
    </lineage>
</organism>
<dbReference type="Gene3D" id="3.10.20.80">
    <property type="entry name" value="Translation initiation factor 3 (IF-3), N-terminal domain"/>
    <property type="match status" value="1"/>
</dbReference>
<comment type="caution">
    <text evidence="8">The sequence shown here is derived from an EMBL/GenBank/DDBJ whole genome shotgun (WGS) entry which is preliminary data.</text>
</comment>
<name>A0A7C5DVA0_9BACT</name>
<evidence type="ECO:0000259" key="6">
    <source>
        <dbReference type="Pfam" id="PF00707"/>
    </source>
</evidence>
<reference evidence="8" key="1">
    <citation type="journal article" date="2020" name="mSystems">
        <title>Genome- and Community-Level Interaction Insights into Carbon Utilization and Element Cycling Functions of Hydrothermarchaeota in Hydrothermal Sediment.</title>
        <authorList>
            <person name="Zhou Z."/>
            <person name="Liu Y."/>
            <person name="Xu W."/>
            <person name="Pan J."/>
            <person name="Luo Z.H."/>
            <person name="Li M."/>
        </authorList>
    </citation>
    <scope>NUCLEOTIDE SEQUENCE [LARGE SCALE GENOMIC DNA]</scope>
    <source>
        <strain evidence="8">HyVt-80</strain>
    </source>
</reference>
<evidence type="ECO:0000256" key="5">
    <source>
        <dbReference type="NCBIfam" id="TIGR00168"/>
    </source>
</evidence>
<accession>A0A7C5DVA0</accession>
<evidence type="ECO:0000256" key="3">
    <source>
        <dbReference type="ARBA" id="ARBA00022917"/>
    </source>
</evidence>
<dbReference type="InterPro" id="IPR036787">
    <property type="entry name" value="T_IF-3_N_sf"/>
</dbReference>
<dbReference type="InterPro" id="IPR036788">
    <property type="entry name" value="T_IF-3_C_sf"/>
</dbReference>
<comment type="similarity">
    <text evidence="1 4">Belongs to the IF-3 family.</text>
</comment>
<comment type="subunit">
    <text evidence="4">Monomer.</text>
</comment>
<keyword evidence="3 4" id="KW-0648">Protein biosynthesis</keyword>
<evidence type="ECO:0000256" key="1">
    <source>
        <dbReference type="ARBA" id="ARBA00005439"/>
    </source>
</evidence>
<evidence type="ECO:0000256" key="4">
    <source>
        <dbReference type="HAMAP-Rule" id="MF_00080"/>
    </source>
</evidence>
<comment type="subcellular location">
    <subcellularLocation>
        <location evidence="4">Cytoplasm</location>
    </subcellularLocation>
</comment>
<sequence>MSQKGMDIVYYGRRAFARDFHLKEVENIEREPVLVRNEQIRFSKVRVIDPEGKQLGIMPTSEALNVARQKGLDLVLVSPNADPPVARIMDFGKYKYRISKRHKEAKRRQKQQEIKQMKFRLKIDEHDYQTKVRHIKRFLNDGNKVKVTIMFRGREMAFTDKGKEILQRIANDLEDMAVVEKSPLLEGRDMWMTLKPKSE</sequence>
<dbReference type="Pfam" id="PF05198">
    <property type="entry name" value="IF3_N"/>
    <property type="match status" value="1"/>
</dbReference>
<keyword evidence="2 4" id="KW-0396">Initiation factor</keyword>
<evidence type="ECO:0000259" key="7">
    <source>
        <dbReference type="Pfam" id="PF05198"/>
    </source>
</evidence>
<dbReference type="PANTHER" id="PTHR10938:SF0">
    <property type="entry name" value="TRANSLATION INITIATION FACTOR IF-3, MITOCHONDRIAL"/>
    <property type="match status" value="1"/>
</dbReference>
<dbReference type="Proteomes" id="UP000886129">
    <property type="component" value="Unassembled WGS sequence"/>
</dbReference>
<feature type="domain" description="Translation initiation factor 3 C-terminal" evidence="6">
    <location>
        <begin position="113"/>
        <end position="197"/>
    </location>
</feature>
<dbReference type="GO" id="GO:0043022">
    <property type="term" value="F:ribosome binding"/>
    <property type="evidence" value="ECO:0007669"/>
    <property type="project" value="UniProtKB-ARBA"/>
</dbReference>
<dbReference type="Gene3D" id="3.30.110.10">
    <property type="entry name" value="Translation initiation factor 3 (IF-3), C-terminal domain"/>
    <property type="match status" value="1"/>
</dbReference>
<dbReference type="EMBL" id="DRTH01000192">
    <property type="protein sequence ID" value="HHF08760.1"/>
    <property type="molecule type" value="Genomic_DNA"/>
</dbReference>
<dbReference type="FunFam" id="3.30.110.10:FF:000001">
    <property type="entry name" value="Translation initiation factor IF-3"/>
    <property type="match status" value="1"/>
</dbReference>
<evidence type="ECO:0000313" key="8">
    <source>
        <dbReference type="EMBL" id="HHF08760.1"/>
    </source>
</evidence>
<dbReference type="InterPro" id="IPR001288">
    <property type="entry name" value="Translation_initiation_fac_3"/>
</dbReference>
<protein>
    <recommendedName>
        <fullName evidence="4 5">Translation initiation factor IF-3</fullName>
    </recommendedName>
</protein>
<dbReference type="PANTHER" id="PTHR10938">
    <property type="entry name" value="TRANSLATION INITIATION FACTOR IF-3"/>
    <property type="match status" value="1"/>
</dbReference>
<feature type="domain" description="Translation initiation factor 3 N-terminal" evidence="7">
    <location>
        <begin position="37"/>
        <end position="105"/>
    </location>
</feature>
<dbReference type="AlphaFoldDB" id="A0A7C5DVA0"/>
<dbReference type="SUPFAM" id="SSF54364">
    <property type="entry name" value="Translation initiation factor IF3, N-terminal domain"/>
    <property type="match status" value="1"/>
</dbReference>
<dbReference type="FunFam" id="3.10.20.80:FF:000001">
    <property type="entry name" value="Translation initiation factor IF-3"/>
    <property type="match status" value="1"/>
</dbReference>
<comment type="function">
    <text evidence="4">IF-3 binds to the 30S ribosomal subunit and shifts the equilibrium between 70S ribosomes and their 50S and 30S subunits in favor of the free subunits, thus enhancing the availability of 30S subunits on which protein synthesis initiation begins.</text>
</comment>
<proteinExistence type="inferred from homology"/>
<keyword evidence="4" id="KW-0963">Cytoplasm</keyword>
<dbReference type="GO" id="GO:0003743">
    <property type="term" value="F:translation initiation factor activity"/>
    <property type="evidence" value="ECO:0007669"/>
    <property type="project" value="UniProtKB-UniRule"/>
</dbReference>
<gene>
    <name evidence="4" type="primary">infC</name>
    <name evidence="8" type="ORF">ENL26_03190</name>
</gene>